<keyword evidence="1" id="KW-0472">Membrane</keyword>
<dbReference type="RefSeq" id="WP_044672734.1">
    <property type="nucleotide sequence ID" value="NZ_CEEO01000051.1"/>
</dbReference>
<evidence type="ECO:0000256" key="1">
    <source>
        <dbReference type="SAM" id="Phobius"/>
    </source>
</evidence>
<feature type="transmembrane region" description="Helical" evidence="1">
    <location>
        <begin position="252"/>
        <end position="272"/>
    </location>
</feature>
<feature type="transmembrane region" description="Helical" evidence="1">
    <location>
        <begin position="278"/>
        <end position="296"/>
    </location>
</feature>
<feature type="transmembrane region" description="Helical" evidence="1">
    <location>
        <begin position="144"/>
        <end position="165"/>
    </location>
</feature>
<keyword evidence="1" id="KW-1133">Transmembrane helix</keyword>
<gene>
    <name evidence="2" type="ORF">ERS132394_01980</name>
</gene>
<accession>A0A0Z8F994</accession>
<organism evidence="2 3">
    <name type="scientific">Streptococcus suis</name>
    <dbReference type="NCBI Taxonomy" id="1307"/>
    <lineage>
        <taxon>Bacteria</taxon>
        <taxon>Bacillati</taxon>
        <taxon>Bacillota</taxon>
        <taxon>Bacilli</taxon>
        <taxon>Lactobacillales</taxon>
        <taxon>Streptococcaceae</taxon>
        <taxon>Streptococcus</taxon>
    </lineage>
</organism>
<keyword evidence="1" id="KW-0812">Transmembrane</keyword>
<feature type="transmembrane region" description="Helical" evidence="1">
    <location>
        <begin position="84"/>
        <end position="102"/>
    </location>
</feature>
<reference evidence="2 3" key="1">
    <citation type="submission" date="2016-02" db="EMBL/GenBank/DDBJ databases">
        <authorList>
            <consortium name="Pathogen Informatics"/>
        </authorList>
    </citation>
    <scope>NUCLEOTIDE SEQUENCE [LARGE SCALE GENOMIC DNA]</scope>
    <source>
        <strain evidence="2 3">LSS32</strain>
    </source>
</reference>
<protein>
    <submittedName>
        <fullName evidence="2">Uncharacterized protein</fullName>
    </submittedName>
</protein>
<feature type="transmembrane region" description="Helical" evidence="1">
    <location>
        <begin position="228"/>
        <end position="245"/>
    </location>
</feature>
<feature type="transmembrane region" description="Helical" evidence="1">
    <location>
        <begin position="194"/>
        <end position="213"/>
    </location>
</feature>
<evidence type="ECO:0000313" key="2">
    <source>
        <dbReference type="EMBL" id="CYV00174.1"/>
    </source>
</evidence>
<dbReference type="AlphaFoldDB" id="A0A0Z8F994"/>
<name>A0A0Z8F994_STRSU</name>
<feature type="transmembrane region" description="Helical" evidence="1">
    <location>
        <begin position="21"/>
        <end position="39"/>
    </location>
</feature>
<sequence length="304" mass="34290">MELQLSNFIVSGTKLEKIIKALLISQIVLIISTFFNVMYDATLQIGNLNIYGKANIAPIFLVCSVIEIIALINRKEKIFLPFRVINTVLILNILSTISTAVIESEKSAAFANDIGNFASSVMSFFTFGLFEMPTDLAQSSKLLLGYHFIRLALLLCSIIYILYLYNRFIKKEELVHAINFDFHKLVELYSKNKLLLIATVLLVISQLLPFNIMNKFLLATPAFADHPFVSSVICIVAFLLLSNLLQDNINNVKRYVIIEIASLLIWNPFYVYKFGTPGLGYLIYLVGWGMLVYSIFGAKLKTVS</sequence>
<feature type="transmembrane region" description="Helical" evidence="1">
    <location>
        <begin position="51"/>
        <end position="72"/>
    </location>
</feature>
<dbReference type="EMBL" id="FIGJ01000028">
    <property type="protein sequence ID" value="CYV00174.1"/>
    <property type="molecule type" value="Genomic_DNA"/>
</dbReference>
<proteinExistence type="predicted"/>
<dbReference type="Proteomes" id="UP000072618">
    <property type="component" value="Unassembled WGS sequence"/>
</dbReference>
<evidence type="ECO:0000313" key="3">
    <source>
        <dbReference type="Proteomes" id="UP000072618"/>
    </source>
</evidence>